<dbReference type="InterPro" id="IPR014752">
    <property type="entry name" value="Arrestin-like_C"/>
</dbReference>
<evidence type="ECO:0000313" key="2">
    <source>
        <dbReference type="EMBL" id="KAF8905075.1"/>
    </source>
</evidence>
<sequence length="476" mass="51963">MSAADTLPTLPPTYSSDLDILGIPAFASDLPAYSLGRTSAPVARSGARSLEKKEFHHELKKKGTPFATLTIVSEAPYSKTLPTFLEGMPIVGKVRLSLDKPELIQSVIVSVIGQVITGANQGEQLTFINILRTLWSQTEGEPRNTNPDNEDSSLAGTPEATGSSPKYTGKLQGEYTWHFSIPLPKEVVLPLGSRNEPQVFTPPATFNERHARASVAYEVSLKLTRGKLRPDQKLAGPFGYIPITRPPPFSILRQIAYQEGTAVLGPIIDPDGWFSTDPINVQVKMFNTRTIKVGCTLFLAKPLSYTRGSLIPLSLRLESSDQQALDLLSASKAIVLRLRRRIKNNWESEHALDPLSWKDTVEDSQLAVWWPSAEKPDASSIPTRFVNGELHLRSDVKPSSAMANFRIEYSVVLFPFDSAGAVILHADPLIHQQVDIVTAFAPGPRPRMSAPPGYESDSAITAPSTFNISLGSAFVG</sequence>
<dbReference type="EMBL" id="JADNYJ010000024">
    <property type="protein sequence ID" value="KAF8905075.1"/>
    <property type="molecule type" value="Genomic_DNA"/>
</dbReference>
<evidence type="ECO:0008006" key="4">
    <source>
        <dbReference type="Google" id="ProtNLM"/>
    </source>
</evidence>
<gene>
    <name evidence="2" type="ORF">CPB84DRAFT_1845157</name>
</gene>
<dbReference type="OrthoDB" id="3261578at2759"/>
<organism evidence="2 3">
    <name type="scientific">Gymnopilus junonius</name>
    <name type="common">Spectacular rustgill mushroom</name>
    <name type="synonym">Gymnopilus spectabilis subsp. junonius</name>
    <dbReference type="NCBI Taxonomy" id="109634"/>
    <lineage>
        <taxon>Eukaryota</taxon>
        <taxon>Fungi</taxon>
        <taxon>Dikarya</taxon>
        <taxon>Basidiomycota</taxon>
        <taxon>Agaricomycotina</taxon>
        <taxon>Agaricomycetes</taxon>
        <taxon>Agaricomycetidae</taxon>
        <taxon>Agaricales</taxon>
        <taxon>Agaricineae</taxon>
        <taxon>Hymenogastraceae</taxon>
        <taxon>Gymnopilus</taxon>
    </lineage>
</organism>
<proteinExistence type="predicted"/>
<protein>
    <recommendedName>
        <fullName evidence="4">Arrestin-like N-terminal domain-containing protein</fullName>
    </recommendedName>
</protein>
<accession>A0A9P5NV01</accession>
<feature type="compositionally biased region" description="Polar residues" evidence="1">
    <location>
        <begin position="139"/>
        <end position="166"/>
    </location>
</feature>
<feature type="region of interest" description="Disordered" evidence="1">
    <location>
        <begin position="139"/>
        <end position="167"/>
    </location>
</feature>
<dbReference type="Proteomes" id="UP000724874">
    <property type="component" value="Unassembled WGS sequence"/>
</dbReference>
<evidence type="ECO:0000256" key="1">
    <source>
        <dbReference type="SAM" id="MobiDB-lite"/>
    </source>
</evidence>
<dbReference type="Gene3D" id="2.60.40.640">
    <property type="match status" value="1"/>
</dbReference>
<evidence type="ECO:0000313" key="3">
    <source>
        <dbReference type="Proteomes" id="UP000724874"/>
    </source>
</evidence>
<comment type="caution">
    <text evidence="2">The sequence shown here is derived from an EMBL/GenBank/DDBJ whole genome shotgun (WGS) entry which is preliminary data.</text>
</comment>
<reference evidence="2" key="1">
    <citation type="submission" date="2020-11" db="EMBL/GenBank/DDBJ databases">
        <authorList>
            <consortium name="DOE Joint Genome Institute"/>
            <person name="Ahrendt S."/>
            <person name="Riley R."/>
            <person name="Andreopoulos W."/>
            <person name="LaButti K."/>
            <person name="Pangilinan J."/>
            <person name="Ruiz-duenas F.J."/>
            <person name="Barrasa J.M."/>
            <person name="Sanchez-Garcia M."/>
            <person name="Camarero S."/>
            <person name="Miyauchi S."/>
            <person name="Serrano A."/>
            <person name="Linde D."/>
            <person name="Babiker R."/>
            <person name="Drula E."/>
            <person name="Ayuso-Fernandez I."/>
            <person name="Pacheco R."/>
            <person name="Padilla G."/>
            <person name="Ferreira P."/>
            <person name="Barriuso J."/>
            <person name="Kellner H."/>
            <person name="Castanera R."/>
            <person name="Alfaro M."/>
            <person name="Ramirez L."/>
            <person name="Pisabarro A.G."/>
            <person name="Kuo A."/>
            <person name="Tritt A."/>
            <person name="Lipzen A."/>
            <person name="He G."/>
            <person name="Yan M."/>
            <person name="Ng V."/>
            <person name="Cullen D."/>
            <person name="Martin F."/>
            <person name="Rosso M.-N."/>
            <person name="Henrissat B."/>
            <person name="Hibbett D."/>
            <person name="Martinez A.T."/>
            <person name="Grigoriev I.V."/>
        </authorList>
    </citation>
    <scope>NUCLEOTIDE SEQUENCE</scope>
    <source>
        <strain evidence="2">AH 44721</strain>
    </source>
</reference>
<keyword evidence="3" id="KW-1185">Reference proteome</keyword>
<dbReference type="AlphaFoldDB" id="A0A9P5NV01"/>
<name>A0A9P5NV01_GYMJU</name>